<dbReference type="EMBL" id="JNBQ01000050">
    <property type="protein sequence ID" value="KLN33007.1"/>
    <property type="molecule type" value="Genomic_DNA"/>
</dbReference>
<accession>A0A0H2KYJ4</accession>
<dbReference type="RefSeq" id="WP_052877798.1">
    <property type="nucleotide sequence ID" value="NZ_JNBQ01000050.1"/>
</dbReference>
<feature type="transmembrane region" description="Helical" evidence="2">
    <location>
        <begin position="22"/>
        <end position="43"/>
    </location>
</feature>
<keyword evidence="4" id="KW-1185">Reference proteome</keyword>
<evidence type="ECO:0000313" key="3">
    <source>
        <dbReference type="EMBL" id="KLN33007.1"/>
    </source>
</evidence>
<keyword evidence="2" id="KW-0812">Transmembrane</keyword>
<dbReference type="PATRIC" id="fig|264251.5.peg.4027"/>
<evidence type="ECO:0000256" key="2">
    <source>
        <dbReference type="SAM" id="Phobius"/>
    </source>
</evidence>
<gene>
    <name evidence="3" type="ORF">FB00_19880</name>
</gene>
<dbReference type="Proteomes" id="UP000035265">
    <property type="component" value="Unassembled WGS sequence"/>
</dbReference>
<evidence type="ECO:0000256" key="1">
    <source>
        <dbReference type="SAM" id="MobiDB-lite"/>
    </source>
</evidence>
<protein>
    <submittedName>
        <fullName evidence="3">Uncharacterized protein</fullName>
    </submittedName>
</protein>
<reference evidence="3 4" key="1">
    <citation type="submission" date="2014-05" db="EMBL/GenBank/DDBJ databases">
        <title>Cellulosimicrobium funkei U11 genome.</title>
        <authorList>
            <person name="Hu C."/>
            <person name="Gong Y."/>
            <person name="Wan W."/>
            <person name="Jiang M."/>
        </authorList>
    </citation>
    <scope>NUCLEOTIDE SEQUENCE [LARGE SCALE GENOMIC DNA]</scope>
    <source>
        <strain evidence="3 4">U11</strain>
    </source>
</reference>
<feature type="region of interest" description="Disordered" evidence="1">
    <location>
        <begin position="151"/>
        <end position="177"/>
    </location>
</feature>
<name>A0A0H2KYJ4_9MICO</name>
<comment type="caution">
    <text evidence="3">The sequence shown here is derived from an EMBL/GenBank/DDBJ whole genome shotgun (WGS) entry which is preliminary data.</text>
</comment>
<dbReference type="AlphaFoldDB" id="A0A0H2KYJ4"/>
<evidence type="ECO:0000313" key="4">
    <source>
        <dbReference type="Proteomes" id="UP000035265"/>
    </source>
</evidence>
<organism evidence="3 4">
    <name type="scientific">Cellulosimicrobium funkei</name>
    <dbReference type="NCBI Taxonomy" id="264251"/>
    <lineage>
        <taxon>Bacteria</taxon>
        <taxon>Bacillati</taxon>
        <taxon>Actinomycetota</taxon>
        <taxon>Actinomycetes</taxon>
        <taxon>Micrococcales</taxon>
        <taxon>Promicromonosporaceae</taxon>
        <taxon>Cellulosimicrobium</taxon>
    </lineage>
</organism>
<dbReference type="STRING" id="264251.FB00_19880"/>
<proteinExistence type="predicted"/>
<keyword evidence="2" id="KW-0472">Membrane</keyword>
<keyword evidence="2" id="KW-1133">Transmembrane helix</keyword>
<sequence>MTSTRPDHVPVHEPEPVSSKRWVTYTAAALLLVALGAVMLIAFDNVRSHRDAREAEQKAAELHDRFAEIGITAFSEETIADVLGDDGGGFCTDPAALVEATANLGAANGAAGPGLRPSVLDERRLAGDRLVIEVYCPDQLDEFDAYVDSLDLDPGRTTEPGSDATEGADGTPTEEDA</sequence>